<dbReference type="Pfam" id="PF12673">
    <property type="entry name" value="SipL"/>
    <property type="match status" value="4"/>
</dbReference>
<dbReference type="EMBL" id="CP016379">
    <property type="protein sequence ID" value="AZR74518.1"/>
    <property type="molecule type" value="Genomic_DNA"/>
</dbReference>
<evidence type="ECO:0000313" key="3">
    <source>
        <dbReference type="Proteomes" id="UP000267250"/>
    </source>
</evidence>
<dbReference type="OrthoDB" id="9779340at2"/>
<dbReference type="InterPro" id="IPR024300">
    <property type="entry name" value="SipL_SPOCS_dom"/>
</dbReference>
<dbReference type="RefSeq" id="WP_127017878.1">
    <property type="nucleotide sequence ID" value="NZ_CP016379.1"/>
</dbReference>
<protein>
    <recommendedName>
        <fullName evidence="1">SipL SPOCS domain-containing protein</fullName>
    </recommendedName>
</protein>
<accession>A0A3Q9HSF2</accession>
<keyword evidence="3" id="KW-1185">Reference proteome</keyword>
<feature type="domain" description="SipL SPOCS" evidence="1">
    <location>
        <begin position="20"/>
        <end position="98"/>
    </location>
</feature>
<sequence>MDSIIVNREEVGGVTLPVPAEKIKDVRAEIRNVEIDVIRDKVIIQGIVHKQIFFVDFDGIVRHFSEDVIFSTFIDIPGALPEMETQVEIVIEHIKTELSPDGTQITQKIILQIFAKVVDEVQFNVALNPAGPLVKAEEVIGENIKQELIINKTSFPEVAIKVDDIIAEVRVTGTEVIHDKVIVQGIIHKQVFFVDVDNVERHLSEDIPFSTFLDIPGAVFGDNVQVNAQIELIKWDLEQIQGGSILNQEIVFEIFAKVHRIVQANVEVGSGPLIKLPFIIGENTKQDLIISDLPLNFPAIKVKEVNVSFGNLRTVAIKDKVVLQGILHKQIFYVDENNIERYQAEDVPFRNFVNIPGAKPGNDIDFNPVIEDVIFKLQEGNILHQKVIVQYFVKVTEVQQVNVVPGNGPLLKVKEVIGENTKQLLIERRVPEIILPITVEREVATVKEQMVQEILTNSFYLPFKAIKIKSIEPIIQNVKIDVLDDRILVTGEVLKQVTFVDIQNIVRGTTEVVPFEFLIDVPGITPDTNVDDLKIEIENLSFKLVDNQRVDQTIIFKFILGTAMAEQT</sequence>
<evidence type="ECO:0000259" key="1">
    <source>
        <dbReference type="Pfam" id="PF12673"/>
    </source>
</evidence>
<proteinExistence type="predicted"/>
<name>A0A3Q9HSF2_9FIRM</name>
<feature type="domain" description="SipL SPOCS" evidence="1">
    <location>
        <begin position="467"/>
        <end position="544"/>
    </location>
</feature>
<reference evidence="2 3" key="1">
    <citation type="submission" date="2016-07" db="EMBL/GenBank/DDBJ databases">
        <title>Genome and transcriptome analysis of iron-reducing fermentative bacteria Anoxybacter fermentans.</title>
        <authorList>
            <person name="Zeng X."/>
            <person name="Shao Z."/>
        </authorList>
    </citation>
    <scope>NUCLEOTIDE SEQUENCE [LARGE SCALE GENOMIC DNA]</scope>
    <source>
        <strain evidence="2 3">DY22613</strain>
    </source>
</reference>
<dbReference type="Proteomes" id="UP000267250">
    <property type="component" value="Chromosome"/>
</dbReference>
<dbReference type="KEGG" id="aft:BBF96_14665"/>
<feature type="domain" description="SipL SPOCS" evidence="1">
    <location>
        <begin position="301"/>
        <end position="377"/>
    </location>
</feature>
<evidence type="ECO:0000313" key="2">
    <source>
        <dbReference type="EMBL" id="AZR74518.1"/>
    </source>
</evidence>
<organism evidence="2 3">
    <name type="scientific">Anoxybacter fermentans</name>
    <dbReference type="NCBI Taxonomy" id="1323375"/>
    <lineage>
        <taxon>Bacteria</taxon>
        <taxon>Bacillati</taxon>
        <taxon>Bacillota</taxon>
        <taxon>Clostridia</taxon>
        <taxon>Halanaerobiales</taxon>
        <taxon>Anoxybacter</taxon>
    </lineage>
</organism>
<dbReference type="AlphaFoldDB" id="A0A3Q9HSF2"/>
<gene>
    <name evidence="2" type="ORF">BBF96_14665</name>
</gene>
<feature type="domain" description="SipL SPOCS" evidence="1">
    <location>
        <begin position="161"/>
        <end position="235"/>
    </location>
</feature>